<feature type="domain" description="Thiamine pyrophosphate enzyme central" evidence="4">
    <location>
        <begin position="194"/>
        <end position="321"/>
    </location>
</feature>
<dbReference type="InterPro" id="IPR029035">
    <property type="entry name" value="DHS-like_NAD/FAD-binding_dom"/>
</dbReference>
<dbReference type="Gene3D" id="3.40.50.1220">
    <property type="entry name" value="TPP-binding domain"/>
    <property type="match status" value="1"/>
</dbReference>
<keyword evidence="8" id="KW-1185">Reference proteome</keyword>
<dbReference type="GO" id="GO:0030976">
    <property type="term" value="F:thiamine pyrophosphate binding"/>
    <property type="evidence" value="ECO:0007669"/>
    <property type="project" value="InterPro"/>
</dbReference>
<evidence type="ECO:0000313" key="8">
    <source>
        <dbReference type="Proteomes" id="UP000019140"/>
    </source>
</evidence>
<feature type="domain" description="Thiamine pyrophosphate enzyme N-terminal TPP-binding" evidence="6">
    <location>
        <begin position="4"/>
        <end position="122"/>
    </location>
</feature>
<evidence type="ECO:0000256" key="1">
    <source>
        <dbReference type="ARBA" id="ARBA00007812"/>
    </source>
</evidence>
<evidence type="ECO:0000259" key="4">
    <source>
        <dbReference type="Pfam" id="PF00205"/>
    </source>
</evidence>
<dbReference type="GO" id="GO:0009099">
    <property type="term" value="P:L-valine biosynthetic process"/>
    <property type="evidence" value="ECO:0007669"/>
    <property type="project" value="TreeGrafter"/>
</dbReference>
<dbReference type="Pfam" id="PF02776">
    <property type="entry name" value="TPP_enzyme_N"/>
    <property type="match status" value="1"/>
</dbReference>
<comment type="similarity">
    <text evidence="1 3">Belongs to the TPP enzyme family.</text>
</comment>
<keyword evidence="2 3" id="KW-0786">Thiamine pyrophosphate</keyword>
<dbReference type="Gene3D" id="3.40.50.970">
    <property type="match status" value="2"/>
</dbReference>
<dbReference type="PANTHER" id="PTHR18968">
    <property type="entry name" value="THIAMINE PYROPHOSPHATE ENZYMES"/>
    <property type="match status" value="1"/>
</dbReference>
<dbReference type="InterPro" id="IPR012001">
    <property type="entry name" value="Thiamin_PyroP_enz_TPP-bd_dom"/>
</dbReference>
<evidence type="ECO:0000256" key="3">
    <source>
        <dbReference type="RuleBase" id="RU362132"/>
    </source>
</evidence>
<dbReference type="PROSITE" id="PS00187">
    <property type="entry name" value="TPP_ENZYMES"/>
    <property type="match status" value="1"/>
</dbReference>
<evidence type="ECO:0000259" key="6">
    <source>
        <dbReference type="Pfam" id="PF02776"/>
    </source>
</evidence>
<proteinExistence type="inferred from homology"/>
<feature type="domain" description="Thiamine pyrophosphate enzyme TPP-binding" evidence="5">
    <location>
        <begin position="381"/>
        <end position="524"/>
    </location>
</feature>
<dbReference type="InterPro" id="IPR000399">
    <property type="entry name" value="TPP-bd_CS"/>
</dbReference>
<dbReference type="InterPro" id="IPR012000">
    <property type="entry name" value="Thiamin_PyroP_enz_cen_dom"/>
</dbReference>
<dbReference type="AlphaFoldDB" id="W4LK50"/>
<dbReference type="GO" id="GO:0050660">
    <property type="term" value="F:flavin adenine dinucleotide binding"/>
    <property type="evidence" value="ECO:0007669"/>
    <property type="project" value="TreeGrafter"/>
</dbReference>
<dbReference type="SUPFAM" id="SSF52518">
    <property type="entry name" value="Thiamin diphosphate-binding fold (THDP-binding)"/>
    <property type="match status" value="2"/>
</dbReference>
<evidence type="ECO:0000313" key="7">
    <source>
        <dbReference type="EMBL" id="ETW98478.1"/>
    </source>
</evidence>
<evidence type="ECO:0000259" key="5">
    <source>
        <dbReference type="Pfam" id="PF02775"/>
    </source>
</evidence>
<sequence>MPKMTGGQALAKSLYREGVRVIFGLPGVQLYHLLDGLYDETGIRFITTRHEQATTYMADGYSRAGGGIGTALVVPGPGLQNASAGIGTAYSASSPILVVSGQIERDLIGFDRGMLHEVNDQMDTIRPVTKWASRILKSQDVPAVVHEAFNQLKTGRPRPVEIEIPPETLAEEADIELLEPANPTRPAASPEQIEAGAEVLGNAKKLMILAGGGVISSQASEALQTLAEHLQAPVLMTSEGKGSISDRHALSLGTMRLRQDPLMDYIAKTDVVLAVGTRLATPQMLSGQTVVQIDVDEAEVGRNYEKTVALVGDAKATLEALYTKLSGTLPPQSSRADEVVALRQERRENEHARREPLAGFVKAIRNAMPDDGVLISGMTQVGYYSRPYFPVYEPRTFLTSSYFGNLGYAYPTALGAKVARPDAAVVAVSGDGGFMFNVQELSTAVSHKINAVVIVFNDNAYGNVMRDQRDRFNGRVYGPELHNPDFMKLADAYGARGARAHNAEELEAKLKEALAIEAPTLLEVPVGPMPYPY</sequence>
<dbReference type="Pfam" id="PF00205">
    <property type="entry name" value="TPP_enzyme_M"/>
    <property type="match status" value="1"/>
</dbReference>
<gene>
    <name evidence="7" type="ORF">ETSY2_42750</name>
</gene>
<dbReference type="GO" id="GO:0009097">
    <property type="term" value="P:isoleucine biosynthetic process"/>
    <property type="evidence" value="ECO:0007669"/>
    <property type="project" value="TreeGrafter"/>
</dbReference>
<evidence type="ECO:0008006" key="9">
    <source>
        <dbReference type="Google" id="ProtNLM"/>
    </source>
</evidence>
<dbReference type="Proteomes" id="UP000019140">
    <property type="component" value="Unassembled WGS sequence"/>
</dbReference>
<dbReference type="InterPro" id="IPR045229">
    <property type="entry name" value="TPP_enz"/>
</dbReference>
<comment type="caution">
    <text evidence="7">The sequence shown here is derived from an EMBL/GenBank/DDBJ whole genome shotgun (WGS) entry which is preliminary data.</text>
</comment>
<dbReference type="HOGENOM" id="CLU_013748_3_1_7"/>
<accession>W4LK50</accession>
<dbReference type="EMBL" id="AZHX01001943">
    <property type="protein sequence ID" value="ETW98478.1"/>
    <property type="molecule type" value="Genomic_DNA"/>
</dbReference>
<dbReference type="Pfam" id="PF02775">
    <property type="entry name" value="TPP_enzyme_C"/>
    <property type="match status" value="1"/>
</dbReference>
<organism evidence="7 8">
    <name type="scientific">Candidatus Entotheonella gemina</name>
    <dbReference type="NCBI Taxonomy" id="1429439"/>
    <lineage>
        <taxon>Bacteria</taxon>
        <taxon>Pseudomonadati</taxon>
        <taxon>Nitrospinota/Tectimicrobiota group</taxon>
        <taxon>Candidatus Tectimicrobiota</taxon>
        <taxon>Candidatus Entotheonellia</taxon>
        <taxon>Candidatus Entotheonellales</taxon>
        <taxon>Candidatus Entotheonellaceae</taxon>
        <taxon>Candidatus Entotheonella</taxon>
    </lineage>
</organism>
<dbReference type="CDD" id="cd00568">
    <property type="entry name" value="TPP_enzymes"/>
    <property type="match status" value="1"/>
</dbReference>
<dbReference type="SUPFAM" id="SSF52467">
    <property type="entry name" value="DHS-like NAD/FAD-binding domain"/>
    <property type="match status" value="1"/>
</dbReference>
<name>W4LK50_9BACT</name>
<dbReference type="GO" id="GO:0003984">
    <property type="term" value="F:acetolactate synthase activity"/>
    <property type="evidence" value="ECO:0007669"/>
    <property type="project" value="TreeGrafter"/>
</dbReference>
<evidence type="ECO:0000256" key="2">
    <source>
        <dbReference type="ARBA" id="ARBA00023052"/>
    </source>
</evidence>
<dbReference type="GO" id="GO:0005948">
    <property type="term" value="C:acetolactate synthase complex"/>
    <property type="evidence" value="ECO:0007669"/>
    <property type="project" value="TreeGrafter"/>
</dbReference>
<dbReference type="PANTHER" id="PTHR18968:SF167">
    <property type="entry name" value="ACETOLACTATE SYNTHASE LARGE SUBUNIT ILVB2-RELATED"/>
    <property type="match status" value="1"/>
</dbReference>
<reference evidence="7 8" key="1">
    <citation type="journal article" date="2014" name="Nature">
        <title>An environmental bacterial taxon with a large and distinct metabolic repertoire.</title>
        <authorList>
            <person name="Wilson M.C."/>
            <person name="Mori T."/>
            <person name="Ruckert C."/>
            <person name="Uria A.R."/>
            <person name="Helf M.J."/>
            <person name="Takada K."/>
            <person name="Gernert C."/>
            <person name="Steffens U.A."/>
            <person name="Heycke N."/>
            <person name="Schmitt S."/>
            <person name="Rinke C."/>
            <person name="Helfrich E.J."/>
            <person name="Brachmann A.O."/>
            <person name="Gurgui C."/>
            <person name="Wakimoto T."/>
            <person name="Kracht M."/>
            <person name="Crusemann M."/>
            <person name="Hentschel U."/>
            <person name="Abe I."/>
            <person name="Matsunaga S."/>
            <person name="Kalinowski J."/>
            <person name="Takeyama H."/>
            <person name="Piel J."/>
        </authorList>
    </citation>
    <scope>NUCLEOTIDE SEQUENCE [LARGE SCALE GENOMIC DNA]</scope>
    <source>
        <strain evidence="8">TSY2</strain>
    </source>
</reference>
<protein>
    <recommendedName>
        <fullName evidence="9">Thiamine pyrophosphate-binding protein</fullName>
    </recommendedName>
</protein>
<dbReference type="InterPro" id="IPR029061">
    <property type="entry name" value="THDP-binding"/>
</dbReference>
<dbReference type="NCBIfam" id="NF006122">
    <property type="entry name" value="PRK08266.1"/>
    <property type="match status" value="1"/>
</dbReference>
<dbReference type="InterPro" id="IPR011766">
    <property type="entry name" value="TPP_enzyme_TPP-bd"/>
</dbReference>
<dbReference type="CDD" id="cd07035">
    <property type="entry name" value="TPP_PYR_POX_like"/>
    <property type="match status" value="1"/>
</dbReference>
<dbReference type="GO" id="GO:0000287">
    <property type="term" value="F:magnesium ion binding"/>
    <property type="evidence" value="ECO:0007669"/>
    <property type="project" value="InterPro"/>
</dbReference>